<evidence type="ECO:0000313" key="2">
    <source>
        <dbReference type="EMBL" id="CAK9078366.1"/>
    </source>
</evidence>
<feature type="compositionally biased region" description="Basic residues" evidence="1">
    <location>
        <begin position="506"/>
        <end position="517"/>
    </location>
</feature>
<feature type="compositionally biased region" description="Low complexity" evidence="1">
    <location>
        <begin position="473"/>
        <end position="488"/>
    </location>
</feature>
<feature type="compositionally biased region" description="Low complexity" evidence="1">
    <location>
        <begin position="398"/>
        <end position="417"/>
    </location>
</feature>
<feature type="compositionally biased region" description="Basic residues" evidence="1">
    <location>
        <begin position="439"/>
        <end position="468"/>
    </location>
</feature>
<gene>
    <name evidence="2" type="ORF">CCMP2556_LOCUS38627</name>
</gene>
<evidence type="ECO:0000256" key="1">
    <source>
        <dbReference type="SAM" id="MobiDB-lite"/>
    </source>
</evidence>
<reference evidence="2 3" key="1">
    <citation type="submission" date="2024-02" db="EMBL/GenBank/DDBJ databases">
        <authorList>
            <person name="Chen Y."/>
            <person name="Shah S."/>
            <person name="Dougan E. K."/>
            <person name="Thang M."/>
            <person name="Chan C."/>
        </authorList>
    </citation>
    <scope>NUCLEOTIDE SEQUENCE [LARGE SCALE GENOMIC DNA]</scope>
</reference>
<dbReference type="Proteomes" id="UP001642484">
    <property type="component" value="Unassembled WGS sequence"/>
</dbReference>
<sequence>MAAMAPLVEVSRGSFEIRHLRKADLATPGAWLAARRRGTEDAVEALVPDDQGTWFVLILKEVSPKQLAEACGALTRCDEVVLFSVKPSYALLACRQLRKVLAALLGQGCNLQLKDAPWLLPSLSSRATLLPSTQGGAWHMHGLLRLQVGGFFVVVPQTDEAEFFQAHGGVIDGLPLRRKSVIAFHPQMLFEEGEELDHSPGWERLEDSVNVFRGVALELECEHRLGIWLFAGKYWARIISGSSLVVEARPKNFEALAGEVRQPGQLMRAGPNADLFFDHTTANAELKDGIFQQTLPSGEIERWKVHVMTFNPFVRVEPVKVEAPGPAGPSTGASTSAVKTSTPFVEGTAVKYWSVTVQRWVPATIVKQNEDGTYRLDLKKRANPQHLILPEEDAPPLRATGARRTTRAPARVATTESSTDDSDSSSEEDEESSTSPSTRKQRKLKKKLKEKMAKRKKSQRVAKTKRPKRSEDSSSGSSSTETSSASSESLKKSKGKRVQKDQKKTKEPKKKKAPKKE</sequence>
<feature type="region of interest" description="Disordered" evidence="1">
    <location>
        <begin position="386"/>
        <end position="517"/>
    </location>
</feature>
<evidence type="ECO:0000313" key="3">
    <source>
        <dbReference type="Proteomes" id="UP001642484"/>
    </source>
</evidence>
<keyword evidence="3" id="KW-1185">Reference proteome</keyword>
<name>A0ABP0PS44_9DINO</name>
<comment type="caution">
    <text evidence="2">The sequence shown here is derived from an EMBL/GenBank/DDBJ whole genome shotgun (WGS) entry which is preliminary data.</text>
</comment>
<protein>
    <submittedName>
        <fullName evidence="2">Uncharacterized protein</fullName>
    </submittedName>
</protein>
<feature type="compositionally biased region" description="Acidic residues" evidence="1">
    <location>
        <begin position="418"/>
        <end position="432"/>
    </location>
</feature>
<accession>A0ABP0PS44</accession>
<dbReference type="EMBL" id="CAXAMN010023550">
    <property type="protein sequence ID" value="CAK9078366.1"/>
    <property type="molecule type" value="Genomic_DNA"/>
</dbReference>
<organism evidence="2 3">
    <name type="scientific">Durusdinium trenchii</name>
    <dbReference type="NCBI Taxonomy" id="1381693"/>
    <lineage>
        <taxon>Eukaryota</taxon>
        <taxon>Sar</taxon>
        <taxon>Alveolata</taxon>
        <taxon>Dinophyceae</taxon>
        <taxon>Suessiales</taxon>
        <taxon>Symbiodiniaceae</taxon>
        <taxon>Durusdinium</taxon>
    </lineage>
</organism>
<proteinExistence type="predicted"/>